<keyword evidence="7" id="KW-0863">Zinc-finger</keyword>
<comment type="caution">
    <text evidence="14">The sequence shown here is derived from an EMBL/GenBank/DDBJ whole genome shotgun (WGS) entry which is preliminary data.</text>
</comment>
<dbReference type="InterPro" id="IPR022170">
    <property type="entry name" value="MUL1-like"/>
</dbReference>
<evidence type="ECO:0000256" key="10">
    <source>
        <dbReference type="ARBA" id="ARBA00022989"/>
    </source>
</evidence>
<comment type="subcellular location">
    <subcellularLocation>
        <location evidence="2">Membrane</location>
        <topology evidence="2">Multi-pass membrane protein</topology>
    </subcellularLocation>
</comment>
<dbReference type="EC" id="2.3.2.27" evidence="3"/>
<sequence>MGIFGFILVAIALILFFVKQAQAKSHGSLLSARLTDINELHTTCDAITQEIGGGNWRDYVKLWGKISVDEPLISEIRQEPCVYYRMLVQREYEEKVRSQDSEGKTIEKTVRKSETITQNQRSTPFILEDKTGTITINPQGAKFDTIKIVDEFRTEQPAGGMLQFGNFSFLIRNDSYNTHTLGYRYQEFILPINREVLILGNASDETGELRITKPTNNEPFLVSLKTEEELNSDYENNQNLLQYGMIGCFILGIILILFDIIS</sequence>
<evidence type="ECO:0000259" key="13">
    <source>
        <dbReference type="Pfam" id="PF12483"/>
    </source>
</evidence>
<dbReference type="InterPro" id="IPR044231">
    <property type="entry name" value="SP1/SPL1"/>
</dbReference>
<protein>
    <recommendedName>
        <fullName evidence="3">RING-type E3 ubiquitin transferase</fullName>
        <ecNumber evidence="3">2.3.2.27</ecNumber>
    </recommendedName>
</protein>
<evidence type="ECO:0000313" key="15">
    <source>
        <dbReference type="Proteomes" id="UP000654604"/>
    </source>
</evidence>
<proteinExistence type="predicted"/>
<keyword evidence="5 12" id="KW-0812">Transmembrane</keyword>
<dbReference type="PANTHER" id="PTHR47568">
    <property type="match status" value="1"/>
</dbReference>
<keyword evidence="4" id="KW-0808">Transferase</keyword>
<keyword evidence="10 12" id="KW-1133">Transmembrane helix</keyword>
<evidence type="ECO:0000256" key="12">
    <source>
        <dbReference type="SAM" id="Phobius"/>
    </source>
</evidence>
<evidence type="ECO:0000256" key="3">
    <source>
        <dbReference type="ARBA" id="ARBA00012483"/>
    </source>
</evidence>
<evidence type="ECO:0000256" key="4">
    <source>
        <dbReference type="ARBA" id="ARBA00022679"/>
    </source>
</evidence>
<dbReference type="Pfam" id="PF12483">
    <property type="entry name" value="GIDE"/>
    <property type="match status" value="1"/>
</dbReference>
<evidence type="ECO:0000256" key="5">
    <source>
        <dbReference type="ARBA" id="ARBA00022692"/>
    </source>
</evidence>
<evidence type="ECO:0000256" key="6">
    <source>
        <dbReference type="ARBA" id="ARBA00022723"/>
    </source>
</evidence>
<keyword evidence="11 12" id="KW-0472">Membrane</keyword>
<dbReference type="Proteomes" id="UP000654604">
    <property type="component" value="Unassembled WGS sequence"/>
</dbReference>
<organism evidence="14 15">
    <name type="scientific">Cyanobacterium stanieri LEGE 03274</name>
    <dbReference type="NCBI Taxonomy" id="1828756"/>
    <lineage>
        <taxon>Bacteria</taxon>
        <taxon>Bacillati</taxon>
        <taxon>Cyanobacteriota</taxon>
        <taxon>Cyanophyceae</taxon>
        <taxon>Oscillatoriophycideae</taxon>
        <taxon>Chroococcales</taxon>
        <taxon>Geminocystaceae</taxon>
        <taxon>Cyanobacterium</taxon>
    </lineage>
</organism>
<evidence type="ECO:0000313" key="14">
    <source>
        <dbReference type="EMBL" id="MBE9222994.1"/>
    </source>
</evidence>
<evidence type="ECO:0000256" key="1">
    <source>
        <dbReference type="ARBA" id="ARBA00000900"/>
    </source>
</evidence>
<comment type="catalytic activity">
    <reaction evidence="1">
        <text>S-ubiquitinyl-[E2 ubiquitin-conjugating enzyme]-L-cysteine + [acceptor protein]-L-lysine = [E2 ubiquitin-conjugating enzyme]-L-cysteine + N(6)-ubiquitinyl-[acceptor protein]-L-lysine.</text>
        <dbReference type="EC" id="2.3.2.27"/>
    </reaction>
</comment>
<evidence type="ECO:0000256" key="7">
    <source>
        <dbReference type="ARBA" id="ARBA00022771"/>
    </source>
</evidence>
<keyword evidence="15" id="KW-1185">Reference proteome</keyword>
<accession>A0ABR9V841</accession>
<reference evidence="14 15" key="1">
    <citation type="submission" date="2020-10" db="EMBL/GenBank/DDBJ databases">
        <authorList>
            <person name="Castelo-Branco R."/>
            <person name="Eusebio N."/>
            <person name="Adriana R."/>
            <person name="Vieira A."/>
            <person name="Brugerolle De Fraissinette N."/>
            <person name="Rezende De Castro R."/>
            <person name="Schneider M.P."/>
            <person name="Vasconcelos V."/>
            <person name="Leao P.N."/>
        </authorList>
    </citation>
    <scope>NUCLEOTIDE SEQUENCE [LARGE SCALE GENOMIC DNA]</scope>
    <source>
        <strain evidence="14 15">LEGE 03274</strain>
    </source>
</reference>
<dbReference type="PANTHER" id="PTHR47568:SF2">
    <property type="entry name" value="E3 UBIQUITIN-PROTEIN LIGASE SP1-RELATED"/>
    <property type="match status" value="1"/>
</dbReference>
<evidence type="ECO:0000256" key="11">
    <source>
        <dbReference type="ARBA" id="ARBA00023136"/>
    </source>
</evidence>
<feature type="domain" description="E3 Ubiquitin ligase MUL1-like" evidence="13">
    <location>
        <begin position="93"/>
        <end position="255"/>
    </location>
</feature>
<gene>
    <name evidence="14" type="ORF">IQ215_09835</name>
</gene>
<evidence type="ECO:0000256" key="2">
    <source>
        <dbReference type="ARBA" id="ARBA00004141"/>
    </source>
</evidence>
<name>A0ABR9V841_9CHRO</name>
<keyword evidence="9" id="KW-0862">Zinc</keyword>
<keyword evidence="6" id="KW-0479">Metal-binding</keyword>
<dbReference type="RefSeq" id="WP_193801138.1">
    <property type="nucleotide sequence ID" value="NZ_JADEWC010000021.1"/>
</dbReference>
<evidence type="ECO:0000256" key="8">
    <source>
        <dbReference type="ARBA" id="ARBA00022786"/>
    </source>
</evidence>
<feature type="transmembrane region" description="Helical" evidence="12">
    <location>
        <begin position="240"/>
        <end position="261"/>
    </location>
</feature>
<keyword evidence="8" id="KW-0833">Ubl conjugation pathway</keyword>
<dbReference type="EMBL" id="JADEWC010000021">
    <property type="protein sequence ID" value="MBE9222994.1"/>
    <property type="molecule type" value="Genomic_DNA"/>
</dbReference>
<evidence type="ECO:0000256" key="9">
    <source>
        <dbReference type="ARBA" id="ARBA00022833"/>
    </source>
</evidence>